<reference evidence="1 2" key="1">
    <citation type="submission" date="2021-06" db="EMBL/GenBank/DDBJ databases">
        <title>A haploid diamondback moth (Plutella xylostella L.) genome assembly resolves 31 chromosomes and identifies a diamide resistance mutation.</title>
        <authorList>
            <person name="Ward C.M."/>
            <person name="Perry K.D."/>
            <person name="Baker G."/>
            <person name="Powis K."/>
            <person name="Heckel D.G."/>
            <person name="Baxter S.W."/>
        </authorList>
    </citation>
    <scope>NUCLEOTIDE SEQUENCE [LARGE SCALE GENOMIC DNA]</scope>
    <source>
        <strain evidence="1 2">LV</strain>
        <tissue evidence="1">Single pupa</tissue>
    </source>
</reference>
<evidence type="ECO:0000313" key="2">
    <source>
        <dbReference type="Proteomes" id="UP000823941"/>
    </source>
</evidence>
<proteinExistence type="predicted"/>
<dbReference type="EMBL" id="JAHIBW010000012">
    <property type="protein sequence ID" value="KAG7306160.1"/>
    <property type="molecule type" value="Genomic_DNA"/>
</dbReference>
<evidence type="ECO:0000313" key="1">
    <source>
        <dbReference type="EMBL" id="KAG7306160.1"/>
    </source>
</evidence>
<gene>
    <name evidence="1" type="ORF">JYU34_008755</name>
</gene>
<protein>
    <submittedName>
        <fullName evidence="1">Uncharacterized protein</fullName>
    </submittedName>
</protein>
<sequence>MGIKLIILLALLVGVLYCIHLLVKDYQAVTAPRLLRLLFKRDLSSSQKHKPYVRWKKILHHDAIQCARFVYCSLGYEPLHSEVQGGFVYMLTLPPREEDKSSMEAFQGAYDIGEAGKRSQDDTACRRNYPRCPFTSTTLFDIIEYLLKHQIF</sequence>
<accession>A0ABQ7QLQ3</accession>
<name>A0ABQ7QLQ3_PLUXY</name>
<dbReference type="Proteomes" id="UP000823941">
    <property type="component" value="Chromosome 12"/>
</dbReference>
<comment type="caution">
    <text evidence="1">The sequence shown here is derived from an EMBL/GenBank/DDBJ whole genome shotgun (WGS) entry which is preliminary data.</text>
</comment>
<keyword evidence="2" id="KW-1185">Reference proteome</keyword>
<organism evidence="1 2">
    <name type="scientific">Plutella xylostella</name>
    <name type="common">Diamondback moth</name>
    <name type="synonym">Plutella maculipennis</name>
    <dbReference type="NCBI Taxonomy" id="51655"/>
    <lineage>
        <taxon>Eukaryota</taxon>
        <taxon>Metazoa</taxon>
        <taxon>Ecdysozoa</taxon>
        <taxon>Arthropoda</taxon>
        <taxon>Hexapoda</taxon>
        <taxon>Insecta</taxon>
        <taxon>Pterygota</taxon>
        <taxon>Neoptera</taxon>
        <taxon>Endopterygota</taxon>
        <taxon>Lepidoptera</taxon>
        <taxon>Glossata</taxon>
        <taxon>Ditrysia</taxon>
        <taxon>Yponomeutoidea</taxon>
        <taxon>Plutellidae</taxon>
        <taxon>Plutella</taxon>
    </lineage>
</organism>